<dbReference type="Gene3D" id="1.25.40.330">
    <property type="entry name" value="Adenylate cyclase-associated CAP, N-terminal domain"/>
    <property type="match status" value="1"/>
</dbReference>
<gene>
    <name evidence="1" type="ORF">GOODEAATRI_004408</name>
</gene>
<comment type="caution">
    <text evidence="1">The sequence shown here is derived from an EMBL/GenBank/DDBJ whole genome shotgun (WGS) entry which is preliminary data.</text>
</comment>
<evidence type="ECO:0000313" key="2">
    <source>
        <dbReference type="Proteomes" id="UP001476798"/>
    </source>
</evidence>
<dbReference type="PANTHER" id="PTHR10652">
    <property type="entry name" value="ADENYLYL CYCLASE-ASSOCIATED PROTEIN"/>
    <property type="match status" value="1"/>
</dbReference>
<keyword evidence="2" id="KW-1185">Reference proteome</keyword>
<protein>
    <submittedName>
        <fullName evidence="1">Uncharacterized protein</fullName>
    </submittedName>
</protein>
<organism evidence="1 2">
    <name type="scientific">Goodea atripinnis</name>
    <dbReference type="NCBI Taxonomy" id="208336"/>
    <lineage>
        <taxon>Eukaryota</taxon>
        <taxon>Metazoa</taxon>
        <taxon>Chordata</taxon>
        <taxon>Craniata</taxon>
        <taxon>Vertebrata</taxon>
        <taxon>Euteleostomi</taxon>
        <taxon>Actinopterygii</taxon>
        <taxon>Neopterygii</taxon>
        <taxon>Teleostei</taxon>
        <taxon>Neoteleostei</taxon>
        <taxon>Acanthomorphata</taxon>
        <taxon>Ovalentaria</taxon>
        <taxon>Atherinomorphae</taxon>
        <taxon>Cyprinodontiformes</taxon>
        <taxon>Goodeidae</taxon>
        <taxon>Goodea</taxon>
    </lineage>
</organism>
<dbReference type="InterPro" id="IPR013992">
    <property type="entry name" value="Adenylate_cyclase-assoc_CAP_N"/>
</dbReference>
<feature type="non-terminal residue" evidence="1">
    <location>
        <position position="1"/>
    </location>
</feature>
<dbReference type="Proteomes" id="UP001476798">
    <property type="component" value="Unassembled WGS sequence"/>
</dbReference>
<dbReference type="SUPFAM" id="SSF101278">
    <property type="entry name" value="N-terminal domain of adenylylcyclase associated protein, CAP"/>
    <property type="match status" value="1"/>
</dbReference>
<evidence type="ECO:0000313" key="1">
    <source>
        <dbReference type="EMBL" id="MEQ2164225.1"/>
    </source>
</evidence>
<proteinExistence type="predicted"/>
<reference evidence="1 2" key="1">
    <citation type="submission" date="2021-06" db="EMBL/GenBank/DDBJ databases">
        <authorList>
            <person name="Palmer J.M."/>
        </authorList>
    </citation>
    <scope>NUCLEOTIDE SEQUENCE [LARGE SCALE GENOMIC DNA]</scope>
    <source>
        <strain evidence="1 2">GA_2019</strain>
        <tissue evidence="1">Muscle</tissue>
    </source>
</reference>
<dbReference type="EMBL" id="JAHRIO010020177">
    <property type="protein sequence ID" value="MEQ2164225.1"/>
    <property type="molecule type" value="Genomic_DNA"/>
</dbReference>
<dbReference type="InterPro" id="IPR001837">
    <property type="entry name" value="Adenylate_cyclase-assoc_CAP"/>
</dbReference>
<dbReference type="InterPro" id="IPR036222">
    <property type="entry name" value="CAP_N_sf"/>
</dbReference>
<dbReference type="PROSITE" id="PS01088">
    <property type="entry name" value="CAP_1"/>
    <property type="match status" value="1"/>
</dbReference>
<sequence length="102" mass="10346">MAAELASLVQRLEVAVGRLEAVSGPGSSTGGSAGGAVAAFVEAYDEIINGPMAQYVNLSQKIGGDVQKHVGDLPSAFYEAISKSWVHPGRGGNKITGSDGSQ</sequence>
<dbReference type="Pfam" id="PF01213">
    <property type="entry name" value="CAP_N-CM"/>
    <property type="match status" value="1"/>
</dbReference>
<name>A0ABV0MYL7_9TELE</name>
<dbReference type="InterPro" id="IPR018106">
    <property type="entry name" value="CAP_CS_N"/>
</dbReference>
<accession>A0ABV0MYL7</accession>
<dbReference type="PANTHER" id="PTHR10652:SF25">
    <property type="entry name" value="ADENYLYL CYCLASE-ASSOCIATED PROTEIN"/>
    <property type="match status" value="1"/>
</dbReference>